<dbReference type="PANTHER" id="PTHR12302">
    <property type="entry name" value="EBNA2 BINDING PROTEIN P100"/>
    <property type="match status" value="1"/>
</dbReference>
<evidence type="ECO:0000259" key="1">
    <source>
        <dbReference type="PROSITE" id="PS50830"/>
    </source>
</evidence>
<dbReference type="PANTHER" id="PTHR12302:SF26">
    <property type="entry name" value="BLR1266 PROTEIN"/>
    <property type="match status" value="1"/>
</dbReference>
<sequence length="191" mass="20982">MPLSIVTRLRWRRRLRSLVALVLLAGLAITAWFGLPATITIAPLLHVIDGDSLTVRQEQDAIAIRLTGIDAVEYRQDCARADGSRWPCGHEARSALERLAGRGPLHCEYAAKDRYGRTLASCRTQPDPGGIDLGAEMVRQGWAVATSDAYRIEEAEAQAKRRGIWQGRFARPADWRAAQSRPAAITASPDA</sequence>
<gene>
    <name evidence="2" type="ORF">CVO77_07595</name>
</gene>
<protein>
    <submittedName>
        <fullName evidence="2">Nuclease</fullName>
    </submittedName>
</protein>
<dbReference type="PROSITE" id="PS50830">
    <property type="entry name" value="TNASE_3"/>
    <property type="match status" value="1"/>
</dbReference>
<dbReference type="SMART" id="SM00318">
    <property type="entry name" value="SNc"/>
    <property type="match status" value="1"/>
</dbReference>
<dbReference type="RefSeq" id="WP_105998599.1">
    <property type="nucleotide sequence ID" value="NZ_CM009578.1"/>
</dbReference>
<dbReference type="Proteomes" id="UP000238954">
    <property type="component" value="Chromosome"/>
</dbReference>
<evidence type="ECO:0000313" key="2">
    <source>
        <dbReference type="EMBL" id="PQM28345.1"/>
    </source>
</evidence>
<keyword evidence="3" id="KW-1185">Reference proteome</keyword>
<feature type="domain" description="TNase-like" evidence="1">
    <location>
        <begin position="38"/>
        <end position="167"/>
    </location>
</feature>
<dbReference type="OrthoDB" id="9805504at2"/>
<dbReference type="EMBL" id="PHFW01000002">
    <property type="protein sequence ID" value="PQM28345.1"/>
    <property type="molecule type" value="Genomic_DNA"/>
</dbReference>
<dbReference type="Gene3D" id="2.40.50.90">
    <property type="match status" value="1"/>
</dbReference>
<name>A0A2S8B7G1_9SPHN</name>
<evidence type="ECO:0000313" key="3">
    <source>
        <dbReference type="Proteomes" id="UP000238954"/>
    </source>
</evidence>
<organism evidence="2 3">
    <name type="scientific">Sphingopyxis lindanitolerans</name>
    <dbReference type="NCBI Taxonomy" id="2054227"/>
    <lineage>
        <taxon>Bacteria</taxon>
        <taxon>Pseudomonadati</taxon>
        <taxon>Pseudomonadota</taxon>
        <taxon>Alphaproteobacteria</taxon>
        <taxon>Sphingomonadales</taxon>
        <taxon>Sphingomonadaceae</taxon>
        <taxon>Sphingopyxis</taxon>
    </lineage>
</organism>
<reference evidence="3" key="1">
    <citation type="submission" date="2017-11" db="EMBL/GenBank/DDBJ databases">
        <title>The complete genome sequence of Sphingopyxis pomeranensis sp. nov. strain WS5A3p.</title>
        <authorList>
            <person name="Kaminski M.A."/>
        </authorList>
    </citation>
    <scope>NUCLEOTIDE SEQUENCE [LARGE SCALE GENOMIC DNA]</scope>
    <source>
        <strain evidence="3">WS5A3p</strain>
    </source>
</reference>
<dbReference type="AlphaFoldDB" id="A0A2S8B7G1"/>
<comment type="caution">
    <text evidence="2">The sequence shown here is derived from an EMBL/GenBank/DDBJ whole genome shotgun (WGS) entry which is preliminary data.</text>
</comment>
<dbReference type="Pfam" id="PF00565">
    <property type="entry name" value="SNase"/>
    <property type="match status" value="1"/>
</dbReference>
<dbReference type="InterPro" id="IPR016071">
    <property type="entry name" value="Staphylococal_nuclease_OB-fold"/>
</dbReference>
<dbReference type="SUPFAM" id="SSF50199">
    <property type="entry name" value="Staphylococcal nuclease"/>
    <property type="match status" value="1"/>
</dbReference>
<proteinExistence type="predicted"/>
<accession>A0A2S8B7G1</accession>
<dbReference type="InterPro" id="IPR035437">
    <property type="entry name" value="SNase_OB-fold_sf"/>
</dbReference>